<dbReference type="InterPro" id="IPR044992">
    <property type="entry name" value="ChyE-like"/>
</dbReference>
<dbReference type="EMBL" id="ML170187">
    <property type="protein sequence ID" value="TDL20558.1"/>
    <property type="molecule type" value="Genomic_DNA"/>
</dbReference>
<organism evidence="3 4">
    <name type="scientific">Rickenella mellea</name>
    <dbReference type="NCBI Taxonomy" id="50990"/>
    <lineage>
        <taxon>Eukaryota</taxon>
        <taxon>Fungi</taxon>
        <taxon>Dikarya</taxon>
        <taxon>Basidiomycota</taxon>
        <taxon>Agaricomycotina</taxon>
        <taxon>Agaricomycetes</taxon>
        <taxon>Hymenochaetales</taxon>
        <taxon>Rickenellaceae</taxon>
        <taxon>Rickenella</taxon>
    </lineage>
</organism>
<accession>A0A4Y7PZZ5</accession>
<sequence>MKLALLICDTPVPAVLSSRGTYLEIFKDLLTSSLASFSSQSDPSTTNPSTTNPEPQTAQQKVETETHWTLDGFDVVHKQEYPDLDYDSGDGDSDGEEGYTGILISGSAASAYEDIPWINKLVSFVLDTAQRKPHIKLIGICFGHQIIARAFGGTCVPNSGLWEVGVTDIDLTPVGKAVFQTDKPTISVQQMHRDHVPTPPPSFHTIGSTPTAPVQGLILPYASPYASQSPPFSAPALSLSLLTSPQHIHILTIQGHPEFSSQIVNAIIDVRSAIGVMAPDVAEEGRRRAVLRHDGDGVIGRAIWRVLGVGG</sequence>
<dbReference type="Pfam" id="PF00117">
    <property type="entry name" value="GATase"/>
    <property type="match status" value="1"/>
</dbReference>
<feature type="domain" description="Glutamine amidotransferase" evidence="2">
    <location>
        <begin position="96"/>
        <end position="217"/>
    </location>
</feature>
<evidence type="ECO:0000313" key="4">
    <source>
        <dbReference type="Proteomes" id="UP000294933"/>
    </source>
</evidence>
<dbReference type="OrthoDB" id="92161at2759"/>
<gene>
    <name evidence="3" type="ORF">BD410DRAFT_790787</name>
</gene>
<keyword evidence="4" id="KW-1185">Reference proteome</keyword>
<feature type="compositionally biased region" description="Low complexity" evidence="1">
    <location>
        <begin position="37"/>
        <end position="57"/>
    </location>
</feature>
<dbReference type="PANTHER" id="PTHR42695">
    <property type="entry name" value="GLUTAMINE AMIDOTRANSFERASE YLR126C-RELATED"/>
    <property type="match status" value="1"/>
</dbReference>
<dbReference type="VEuPathDB" id="FungiDB:BD410DRAFT_790787"/>
<dbReference type="PROSITE" id="PS51273">
    <property type="entry name" value="GATASE_TYPE_1"/>
    <property type="match status" value="1"/>
</dbReference>
<dbReference type="SUPFAM" id="SSF52317">
    <property type="entry name" value="Class I glutamine amidotransferase-like"/>
    <property type="match status" value="1"/>
</dbReference>
<reference evidence="3 4" key="1">
    <citation type="submission" date="2018-06" db="EMBL/GenBank/DDBJ databases">
        <title>A transcriptomic atlas of mushroom development highlights an independent origin of complex multicellularity.</title>
        <authorList>
            <consortium name="DOE Joint Genome Institute"/>
            <person name="Krizsan K."/>
            <person name="Almasi E."/>
            <person name="Merenyi Z."/>
            <person name="Sahu N."/>
            <person name="Viragh M."/>
            <person name="Koszo T."/>
            <person name="Mondo S."/>
            <person name="Kiss B."/>
            <person name="Balint B."/>
            <person name="Kues U."/>
            <person name="Barry K."/>
            <person name="Hegedus J.C."/>
            <person name="Henrissat B."/>
            <person name="Johnson J."/>
            <person name="Lipzen A."/>
            <person name="Ohm R."/>
            <person name="Nagy I."/>
            <person name="Pangilinan J."/>
            <person name="Yan J."/>
            <person name="Xiong Y."/>
            <person name="Grigoriev I.V."/>
            <person name="Hibbett D.S."/>
            <person name="Nagy L.G."/>
        </authorList>
    </citation>
    <scope>NUCLEOTIDE SEQUENCE [LARGE SCALE GENOMIC DNA]</scope>
    <source>
        <strain evidence="3 4">SZMC22713</strain>
    </source>
</reference>
<dbReference type="CDD" id="cd01741">
    <property type="entry name" value="GATase1_1"/>
    <property type="match status" value="1"/>
</dbReference>
<keyword evidence="3" id="KW-0315">Glutamine amidotransferase</keyword>
<evidence type="ECO:0000256" key="1">
    <source>
        <dbReference type="SAM" id="MobiDB-lite"/>
    </source>
</evidence>
<feature type="region of interest" description="Disordered" evidence="1">
    <location>
        <begin position="37"/>
        <end position="63"/>
    </location>
</feature>
<dbReference type="InterPro" id="IPR017926">
    <property type="entry name" value="GATASE"/>
</dbReference>
<dbReference type="InterPro" id="IPR029062">
    <property type="entry name" value="Class_I_gatase-like"/>
</dbReference>
<dbReference type="GO" id="GO:0005829">
    <property type="term" value="C:cytosol"/>
    <property type="evidence" value="ECO:0007669"/>
    <property type="project" value="TreeGrafter"/>
</dbReference>
<keyword evidence="3" id="KW-0808">Transferase</keyword>
<protein>
    <submittedName>
        <fullName evidence="3">Class I glutamine amidotransferase-like protein</fullName>
    </submittedName>
</protein>
<dbReference type="AlphaFoldDB" id="A0A4Y7PZZ5"/>
<dbReference type="Gene3D" id="3.40.50.880">
    <property type="match status" value="1"/>
</dbReference>
<dbReference type="GO" id="GO:0005634">
    <property type="term" value="C:nucleus"/>
    <property type="evidence" value="ECO:0007669"/>
    <property type="project" value="TreeGrafter"/>
</dbReference>
<evidence type="ECO:0000259" key="2">
    <source>
        <dbReference type="Pfam" id="PF00117"/>
    </source>
</evidence>
<evidence type="ECO:0000313" key="3">
    <source>
        <dbReference type="EMBL" id="TDL20558.1"/>
    </source>
</evidence>
<dbReference type="Proteomes" id="UP000294933">
    <property type="component" value="Unassembled WGS sequence"/>
</dbReference>
<dbReference type="STRING" id="50990.A0A4Y7PZZ5"/>
<dbReference type="GO" id="GO:0016740">
    <property type="term" value="F:transferase activity"/>
    <property type="evidence" value="ECO:0007669"/>
    <property type="project" value="UniProtKB-KW"/>
</dbReference>
<name>A0A4Y7PZZ5_9AGAM</name>
<proteinExistence type="predicted"/>
<dbReference type="PANTHER" id="PTHR42695:SF5">
    <property type="entry name" value="GLUTAMINE AMIDOTRANSFERASE YLR126C-RELATED"/>
    <property type="match status" value="1"/>
</dbReference>